<keyword evidence="1" id="KW-1133">Transmembrane helix</keyword>
<feature type="transmembrane region" description="Helical" evidence="1">
    <location>
        <begin position="140"/>
        <end position="158"/>
    </location>
</feature>
<evidence type="ECO:0000256" key="1">
    <source>
        <dbReference type="SAM" id="Phobius"/>
    </source>
</evidence>
<organism evidence="2">
    <name type="scientific">marine metagenome</name>
    <dbReference type="NCBI Taxonomy" id="408172"/>
    <lineage>
        <taxon>unclassified sequences</taxon>
        <taxon>metagenomes</taxon>
        <taxon>ecological metagenomes</taxon>
    </lineage>
</organism>
<name>A0A382FBJ0_9ZZZZ</name>
<protein>
    <submittedName>
        <fullName evidence="2">Uncharacterized protein</fullName>
    </submittedName>
</protein>
<feature type="transmembrane region" description="Helical" evidence="1">
    <location>
        <begin position="20"/>
        <end position="40"/>
    </location>
</feature>
<dbReference type="AlphaFoldDB" id="A0A382FBJ0"/>
<keyword evidence="1" id="KW-0472">Membrane</keyword>
<reference evidence="2" key="1">
    <citation type="submission" date="2018-05" db="EMBL/GenBank/DDBJ databases">
        <authorList>
            <person name="Lanie J.A."/>
            <person name="Ng W.-L."/>
            <person name="Kazmierczak K.M."/>
            <person name="Andrzejewski T.M."/>
            <person name="Davidsen T.M."/>
            <person name="Wayne K.J."/>
            <person name="Tettelin H."/>
            <person name="Glass J.I."/>
            <person name="Rusch D."/>
            <person name="Podicherti R."/>
            <person name="Tsui H.-C.T."/>
            <person name="Winkler M.E."/>
        </authorList>
    </citation>
    <scope>NUCLEOTIDE SEQUENCE</scope>
</reference>
<feature type="transmembrane region" description="Helical" evidence="1">
    <location>
        <begin position="52"/>
        <end position="75"/>
    </location>
</feature>
<proteinExistence type="predicted"/>
<feature type="transmembrane region" description="Helical" evidence="1">
    <location>
        <begin position="95"/>
        <end position="120"/>
    </location>
</feature>
<feature type="non-terminal residue" evidence="2">
    <location>
        <position position="193"/>
    </location>
</feature>
<keyword evidence="1" id="KW-0812">Transmembrane</keyword>
<evidence type="ECO:0000313" key="2">
    <source>
        <dbReference type="EMBL" id="SVB60436.1"/>
    </source>
</evidence>
<accession>A0A382FBJ0</accession>
<gene>
    <name evidence="2" type="ORF">METZ01_LOCUS213290</name>
</gene>
<sequence length="193" mass="21860">MEFSTQNIIFKSWQTLKRHLGLWILIMLFIFAFNIAVSAVQEKLLEDITVQTVIFIIAAYLFQAGINLGMLKIALNIYNNVEPNFMQIFGSFHLLLTYVLATVIFLLLLVITASPGIIFLVASLSKDFGSMSRLESLNNLSLMIPILLIIIPIVYSSIRMQFYDYFLIDGKYGAIDAIKRSTVITKGYVGKLF</sequence>
<dbReference type="EMBL" id="UINC01049090">
    <property type="protein sequence ID" value="SVB60436.1"/>
    <property type="molecule type" value="Genomic_DNA"/>
</dbReference>